<dbReference type="Proteomes" id="UP001597419">
    <property type="component" value="Unassembled WGS sequence"/>
</dbReference>
<dbReference type="Pfam" id="PF03473">
    <property type="entry name" value="MOSC"/>
    <property type="match status" value="1"/>
</dbReference>
<dbReference type="EMBL" id="JBHUKU010000009">
    <property type="protein sequence ID" value="MFD2460499.1"/>
    <property type="molecule type" value="Genomic_DNA"/>
</dbReference>
<dbReference type="InterPro" id="IPR005302">
    <property type="entry name" value="MoCF_Sase_C"/>
</dbReference>
<name>A0ABW5GI27_9PSEU</name>
<sequence length="230" mass="25016">MTEYGVAGVYVGKPSVLGHRREQPVLSAIAKARVEAPELALSEINLDGDDQADRTVHGGVDKAVYVYPAEHYRAWAEDSFDAVPGDFGENVSVTGASEDEVRVGDVWEWGEALLQVSQPRTPCFKLAMKTGRKDVVPAMIDSGRSGWYFRVLRPGTVPTGGVMKLVERADGPSITEVYLVSYANLAQLDPSRHDALFALADRVANAPALSAQYRAGVQSTVERWRARRAG</sequence>
<dbReference type="InterPro" id="IPR052353">
    <property type="entry name" value="Benzoxazolinone_Detox_Enz"/>
</dbReference>
<dbReference type="InterPro" id="IPR011037">
    <property type="entry name" value="Pyrv_Knase-like_insert_dom_sf"/>
</dbReference>
<dbReference type="PANTHER" id="PTHR30212:SF2">
    <property type="entry name" value="PROTEIN YIIM"/>
    <property type="match status" value="1"/>
</dbReference>
<accession>A0ABW5GI27</accession>
<dbReference type="SUPFAM" id="SSF50800">
    <property type="entry name" value="PK beta-barrel domain-like"/>
    <property type="match status" value="1"/>
</dbReference>
<feature type="domain" description="MOSC" evidence="1">
    <location>
        <begin position="31"/>
        <end position="166"/>
    </location>
</feature>
<keyword evidence="3" id="KW-1185">Reference proteome</keyword>
<dbReference type="Gene3D" id="2.40.33.20">
    <property type="entry name" value="PK beta-barrel domain-like"/>
    <property type="match status" value="1"/>
</dbReference>
<comment type="caution">
    <text evidence="2">The sequence shown here is derived from an EMBL/GenBank/DDBJ whole genome shotgun (WGS) entry which is preliminary data.</text>
</comment>
<evidence type="ECO:0000259" key="1">
    <source>
        <dbReference type="PROSITE" id="PS51340"/>
    </source>
</evidence>
<reference evidence="3" key="1">
    <citation type="journal article" date="2019" name="Int. J. Syst. Evol. Microbiol.">
        <title>The Global Catalogue of Microorganisms (GCM) 10K type strain sequencing project: providing services to taxonomists for standard genome sequencing and annotation.</title>
        <authorList>
            <consortium name="The Broad Institute Genomics Platform"/>
            <consortium name="The Broad Institute Genome Sequencing Center for Infectious Disease"/>
            <person name="Wu L."/>
            <person name="Ma J."/>
        </authorList>
    </citation>
    <scope>NUCLEOTIDE SEQUENCE [LARGE SCALE GENOMIC DNA]</scope>
    <source>
        <strain evidence="3">CGMCC 4.7643</strain>
    </source>
</reference>
<protein>
    <submittedName>
        <fullName evidence="2">MOSC domain-containing protein</fullName>
    </submittedName>
</protein>
<organism evidence="2 3">
    <name type="scientific">Amycolatopsis samaneae</name>
    <dbReference type="NCBI Taxonomy" id="664691"/>
    <lineage>
        <taxon>Bacteria</taxon>
        <taxon>Bacillati</taxon>
        <taxon>Actinomycetota</taxon>
        <taxon>Actinomycetes</taxon>
        <taxon>Pseudonocardiales</taxon>
        <taxon>Pseudonocardiaceae</taxon>
        <taxon>Amycolatopsis</taxon>
    </lineage>
</organism>
<proteinExistence type="predicted"/>
<dbReference type="RefSeq" id="WP_345393530.1">
    <property type="nucleotide sequence ID" value="NZ_BAABHG010000006.1"/>
</dbReference>
<dbReference type="PROSITE" id="PS51340">
    <property type="entry name" value="MOSC"/>
    <property type="match status" value="1"/>
</dbReference>
<evidence type="ECO:0000313" key="2">
    <source>
        <dbReference type="EMBL" id="MFD2460499.1"/>
    </source>
</evidence>
<dbReference type="PANTHER" id="PTHR30212">
    <property type="entry name" value="PROTEIN YIIM"/>
    <property type="match status" value="1"/>
</dbReference>
<gene>
    <name evidence="2" type="ORF">ACFSYJ_17960</name>
</gene>
<evidence type="ECO:0000313" key="3">
    <source>
        <dbReference type="Proteomes" id="UP001597419"/>
    </source>
</evidence>